<reference evidence="1 2" key="1">
    <citation type="journal article" date="2018" name="G3 (Bethesda)">
        <title>A High-Quality Reference Genome for the Invasive Mosquitofish Gambusia affinis Using a Chicago Library.</title>
        <authorList>
            <person name="Hoffberg S.L."/>
            <person name="Troendle N.J."/>
            <person name="Glenn T.C."/>
            <person name="Mahmud O."/>
            <person name="Louha S."/>
            <person name="Chalopin D."/>
            <person name="Bennetzen J.L."/>
            <person name="Mauricio R."/>
        </authorList>
    </citation>
    <scope>NUCLEOTIDE SEQUENCE [LARGE SCALE GENOMIC DNA]</scope>
    <source>
        <strain evidence="1">NE01/NJP1002.9</strain>
        <tissue evidence="1">Muscle</tissue>
    </source>
</reference>
<comment type="caution">
    <text evidence="1">The sequence shown here is derived from an EMBL/GenBank/DDBJ whole genome shotgun (WGS) entry which is preliminary data.</text>
</comment>
<proteinExistence type="predicted"/>
<evidence type="ECO:0000313" key="1">
    <source>
        <dbReference type="EMBL" id="PWA16338.1"/>
    </source>
</evidence>
<dbReference type="InterPro" id="IPR052418">
    <property type="entry name" value="Apolipoprotein_B"/>
</dbReference>
<dbReference type="GO" id="GO:0034359">
    <property type="term" value="C:mature chylomicron"/>
    <property type="evidence" value="ECO:0007669"/>
    <property type="project" value="TreeGrafter"/>
</dbReference>
<organism evidence="1 2">
    <name type="scientific">Gambusia affinis</name>
    <name type="common">Western mosquitofish</name>
    <name type="synonym">Heterandria affinis</name>
    <dbReference type="NCBI Taxonomy" id="33528"/>
    <lineage>
        <taxon>Eukaryota</taxon>
        <taxon>Metazoa</taxon>
        <taxon>Chordata</taxon>
        <taxon>Craniata</taxon>
        <taxon>Vertebrata</taxon>
        <taxon>Euteleostomi</taxon>
        <taxon>Actinopterygii</taxon>
        <taxon>Neopterygii</taxon>
        <taxon>Teleostei</taxon>
        <taxon>Neoteleostei</taxon>
        <taxon>Acanthomorphata</taxon>
        <taxon>Ovalentaria</taxon>
        <taxon>Atherinomorphae</taxon>
        <taxon>Cyprinodontiformes</taxon>
        <taxon>Poeciliidae</taxon>
        <taxon>Poeciliinae</taxon>
        <taxon>Gambusia</taxon>
    </lineage>
</organism>
<dbReference type="GO" id="GO:0034362">
    <property type="term" value="C:low-density lipoprotein particle"/>
    <property type="evidence" value="ECO:0007669"/>
    <property type="project" value="TreeGrafter"/>
</dbReference>
<dbReference type="PANTHER" id="PTHR13769:SF6">
    <property type="entry name" value="APOLIPOPROTEIN B-100"/>
    <property type="match status" value="1"/>
</dbReference>
<keyword evidence="2" id="KW-1185">Reference proteome</keyword>
<dbReference type="GO" id="GO:0042632">
    <property type="term" value="P:cholesterol homeostasis"/>
    <property type="evidence" value="ECO:0007669"/>
    <property type="project" value="TreeGrafter"/>
</dbReference>
<dbReference type="GO" id="GO:0050750">
    <property type="term" value="F:low-density lipoprotein particle receptor binding"/>
    <property type="evidence" value="ECO:0007669"/>
    <property type="project" value="TreeGrafter"/>
</dbReference>
<accession>A0A315V2J0</accession>
<dbReference type="GO" id="GO:0042953">
    <property type="term" value="P:lipoprotein transport"/>
    <property type="evidence" value="ECO:0007669"/>
    <property type="project" value="TreeGrafter"/>
</dbReference>
<dbReference type="GO" id="GO:0006642">
    <property type="term" value="P:triglyceride mobilization"/>
    <property type="evidence" value="ECO:0007669"/>
    <property type="project" value="TreeGrafter"/>
</dbReference>
<dbReference type="GO" id="GO:0030301">
    <property type="term" value="P:cholesterol transport"/>
    <property type="evidence" value="ECO:0007669"/>
    <property type="project" value="TreeGrafter"/>
</dbReference>
<dbReference type="PANTHER" id="PTHR13769">
    <property type="entry name" value="APOLIPOPROTEIN B"/>
    <property type="match status" value="1"/>
</dbReference>
<dbReference type="Proteomes" id="UP000250572">
    <property type="component" value="Unassembled WGS sequence"/>
</dbReference>
<gene>
    <name evidence="1" type="ORF">CCH79_00004341</name>
</gene>
<dbReference type="STRING" id="33528.ENSGAFP00000002760"/>
<dbReference type="AlphaFoldDB" id="A0A315V2J0"/>
<dbReference type="GO" id="GO:0034361">
    <property type="term" value="C:very-low-density lipoprotein particle"/>
    <property type="evidence" value="ECO:0007669"/>
    <property type="project" value="TreeGrafter"/>
</dbReference>
<dbReference type="EMBL" id="NHOQ01002481">
    <property type="protein sequence ID" value="PWA16338.1"/>
    <property type="molecule type" value="Genomic_DNA"/>
</dbReference>
<sequence length="457" mass="52152">MLRLNGNGKLIHRDGNMNWQYVLDRPLRESRHTLDVDITSRMFTDANVRCASRKDSITASVWSPSAGFLGIHLQRRSSSQLQGKVFSRYLSTPGQDVNILTAKASLRNSDKLVLQTSWSWDSVNNLIMGFKDRIPLMTNALTKFLNKYHTLHFGFDLNRGSVKLRNAVLNLIEKIHREVQALISVMRDSVQTAADRGKNAYLEASEILRFTNMVNLTDILMDEVRDGLKHTWHSTEVLLSPVRDFLENKNFSVPGSGEKMSIMEMFSSVMKGISEKIRWTAFTIPGSDVVLDGNKIMETVKRDVPAMLHHIMEFFQRTLKDVLQLLAKKAEHLRVYIEDQNLKVSPLVQLVHRNVRTFSRQHTDQAQTFVSAYKDLVQFKVHEAYSAFSMERVNSATKGFISTLQSNLSQTVSESLNVMKTASQSTAPYIRVGKEKLDVEVPLPFLWKSFSEWPTLL</sequence>
<name>A0A315V2J0_GAMAF</name>
<protein>
    <submittedName>
        <fullName evidence="1">Uncharacterized protein</fullName>
    </submittedName>
</protein>
<dbReference type="GO" id="GO:0120020">
    <property type="term" value="F:cholesterol transfer activity"/>
    <property type="evidence" value="ECO:0007669"/>
    <property type="project" value="TreeGrafter"/>
</dbReference>
<evidence type="ECO:0000313" key="2">
    <source>
        <dbReference type="Proteomes" id="UP000250572"/>
    </source>
</evidence>